<evidence type="ECO:0000313" key="1">
    <source>
        <dbReference type="EMBL" id="AEB95234.1"/>
    </source>
</evidence>
<proteinExistence type="predicted"/>
<dbReference type="KEGG" id="mcn:Mcup_1129"/>
<protein>
    <recommendedName>
        <fullName evidence="3">PD-(D/E)XK endonuclease-like domain-containing protein</fullName>
    </recommendedName>
</protein>
<organism evidence="1 2">
    <name type="scientific">Metallosphaera cuprina (strain Ar-4)</name>
    <dbReference type="NCBI Taxonomy" id="1006006"/>
    <lineage>
        <taxon>Archaea</taxon>
        <taxon>Thermoproteota</taxon>
        <taxon>Thermoprotei</taxon>
        <taxon>Sulfolobales</taxon>
        <taxon>Sulfolobaceae</taxon>
        <taxon>Metallosphaera</taxon>
    </lineage>
</organism>
<dbReference type="HOGENOM" id="CLU_064494_0_0_2"/>
<dbReference type="OrthoDB" id="193100at2157"/>
<evidence type="ECO:0008006" key="3">
    <source>
        <dbReference type="Google" id="ProtNLM"/>
    </source>
</evidence>
<accession>F4G336</accession>
<dbReference type="PATRIC" id="fig|1006006.8.peg.1124"/>
<gene>
    <name evidence="1" type="ordered locus">Mcup_1129</name>
</gene>
<dbReference type="EMBL" id="CP002656">
    <property type="protein sequence ID" value="AEB95234.1"/>
    <property type="molecule type" value="Genomic_DNA"/>
</dbReference>
<dbReference type="AlphaFoldDB" id="F4G336"/>
<dbReference type="STRING" id="1006006.Mcup_1129"/>
<sequence>MSLTSIIKAGFQKEVIDHIPNPKIKISGDCVACPLTTNYALIGTAFDYLLRAEIKRRCSGTVEVSNIGRQAIARAESLLGDVITEKDLVYMKKLADKYDNLKNKFLIDGVLSDEFIETIIKYARLDEIYRSGKYYDVTKEVDVLDIADMKALYSIIPKDLVKETSHVLADTTFPKGSELVGGADVDLIIDSTLIDIKTTKSPFLTNYIWSQLVGYYILADIAHEYDRDFPVIEKVGIYFSRYGKLWEIEASYIRDNKNYVYLKDKLVHWRKRNEEYGEYSKVTFTEKLLQWLKKYRQVNRP</sequence>
<evidence type="ECO:0000313" key="2">
    <source>
        <dbReference type="Proteomes" id="UP000007812"/>
    </source>
</evidence>
<dbReference type="eggNOG" id="arCOG10846">
    <property type="taxonomic scope" value="Archaea"/>
</dbReference>
<name>F4G336_METCR</name>
<dbReference type="RefSeq" id="WP_013737732.1">
    <property type="nucleotide sequence ID" value="NC_015435.1"/>
</dbReference>
<dbReference type="GeneID" id="10493320"/>
<keyword evidence="2" id="KW-1185">Reference proteome</keyword>
<reference evidence="1 2" key="1">
    <citation type="journal article" date="2011" name="J. Bacteriol.">
        <title>Complete genome sequence of Metallosphaera cuprina, a metal sulfide-oxidizing archaeon from a hot spring.</title>
        <authorList>
            <person name="Liu L.J."/>
            <person name="You X.Y."/>
            <person name="Zheng H."/>
            <person name="Wang S."/>
            <person name="Jiang C.Y."/>
            <person name="Liu S.J."/>
        </authorList>
    </citation>
    <scope>NUCLEOTIDE SEQUENCE [LARGE SCALE GENOMIC DNA]</scope>
    <source>
        <strain evidence="1 2">Ar-4</strain>
    </source>
</reference>
<dbReference type="Proteomes" id="UP000007812">
    <property type="component" value="Chromosome"/>
</dbReference>